<evidence type="ECO:0000313" key="2">
    <source>
        <dbReference type="Proteomes" id="UP000326924"/>
    </source>
</evidence>
<dbReference type="SUPFAM" id="SSF46689">
    <property type="entry name" value="Homeodomain-like"/>
    <property type="match status" value="1"/>
</dbReference>
<comment type="caution">
    <text evidence="1">The sequence shown here is derived from an EMBL/GenBank/DDBJ whole genome shotgun (WGS) entry which is preliminary data.</text>
</comment>
<dbReference type="InterPro" id="IPR009057">
    <property type="entry name" value="Homeodomain-like_sf"/>
</dbReference>
<name>A0A5J5ERE6_9PEZI</name>
<dbReference type="OrthoDB" id="2994945at2759"/>
<dbReference type="InParanoid" id="A0A5J5ERE6"/>
<feature type="non-terminal residue" evidence="1">
    <location>
        <position position="185"/>
    </location>
</feature>
<organism evidence="1 2">
    <name type="scientific">Sphaerosporella brunnea</name>
    <dbReference type="NCBI Taxonomy" id="1250544"/>
    <lineage>
        <taxon>Eukaryota</taxon>
        <taxon>Fungi</taxon>
        <taxon>Dikarya</taxon>
        <taxon>Ascomycota</taxon>
        <taxon>Pezizomycotina</taxon>
        <taxon>Pezizomycetes</taxon>
        <taxon>Pezizales</taxon>
        <taxon>Pyronemataceae</taxon>
        <taxon>Sphaerosporella</taxon>
    </lineage>
</organism>
<protein>
    <submittedName>
        <fullName evidence="1">Uncharacterized protein</fullName>
    </submittedName>
</protein>
<reference evidence="1 2" key="1">
    <citation type="submission" date="2019-09" db="EMBL/GenBank/DDBJ databases">
        <title>Draft genome of the ectomycorrhizal ascomycete Sphaerosporella brunnea.</title>
        <authorList>
            <consortium name="DOE Joint Genome Institute"/>
            <person name="Benucci G.M."/>
            <person name="Marozzi G."/>
            <person name="Antonielli L."/>
            <person name="Sanchez S."/>
            <person name="Marco P."/>
            <person name="Wang X."/>
            <person name="Falini L.B."/>
            <person name="Barry K."/>
            <person name="Haridas S."/>
            <person name="Lipzen A."/>
            <person name="Labutti K."/>
            <person name="Grigoriev I.V."/>
            <person name="Murat C."/>
            <person name="Martin F."/>
            <person name="Albertini E."/>
            <person name="Donnini D."/>
            <person name="Bonito G."/>
        </authorList>
    </citation>
    <scope>NUCLEOTIDE SEQUENCE [LARGE SCALE GENOMIC DNA]</scope>
    <source>
        <strain evidence="1 2">Sb_GMNB300</strain>
    </source>
</reference>
<accession>A0A5J5ERE6</accession>
<proteinExistence type="predicted"/>
<dbReference type="Proteomes" id="UP000326924">
    <property type="component" value="Unassembled WGS sequence"/>
</dbReference>
<sequence>MYRHIRWEIKELMIIGLGRGFKSKEVARWMCCSVRTVQRVRLLWKKFGDVIRPAQGRPGNRPGNRPRIYNRQVIEYLHGILRARPDTFLDELQLLLQQNHPIDALPQGYASIPTICRILQREGITRKRLSRIARERKQCLRSLYQMNLVGVSREQMVFVDETRKDDRTTYRRYGYSVQATSIVEG</sequence>
<dbReference type="EMBL" id="VXIS01000149">
    <property type="protein sequence ID" value="KAA8900801.1"/>
    <property type="molecule type" value="Genomic_DNA"/>
</dbReference>
<evidence type="ECO:0000313" key="1">
    <source>
        <dbReference type="EMBL" id="KAA8900801.1"/>
    </source>
</evidence>
<dbReference type="AlphaFoldDB" id="A0A5J5ERE6"/>
<gene>
    <name evidence="1" type="ORF">FN846DRAFT_798888</name>
</gene>
<keyword evidence="2" id="KW-1185">Reference proteome</keyword>